<evidence type="ECO:0000313" key="2">
    <source>
        <dbReference type="EMBL" id="KZV27056.1"/>
    </source>
</evidence>
<keyword evidence="3" id="KW-1185">Reference proteome</keyword>
<dbReference type="AlphaFoldDB" id="A0A2Z7B0C0"/>
<dbReference type="Proteomes" id="UP000250235">
    <property type="component" value="Unassembled WGS sequence"/>
</dbReference>
<evidence type="ECO:0000256" key="1">
    <source>
        <dbReference type="SAM" id="MobiDB-lite"/>
    </source>
</evidence>
<feature type="region of interest" description="Disordered" evidence="1">
    <location>
        <begin position="145"/>
        <end position="164"/>
    </location>
</feature>
<name>A0A2Z7B0C0_9LAMI</name>
<feature type="compositionally biased region" description="Polar residues" evidence="1">
    <location>
        <begin position="255"/>
        <end position="275"/>
    </location>
</feature>
<reference evidence="2 3" key="1">
    <citation type="journal article" date="2015" name="Proc. Natl. Acad. Sci. U.S.A.">
        <title>The resurrection genome of Boea hygrometrica: A blueprint for survival of dehydration.</title>
        <authorList>
            <person name="Xiao L."/>
            <person name="Yang G."/>
            <person name="Zhang L."/>
            <person name="Yang X."/>
            <person name="Zhao S."/>
            <person name="Ji Z."/>
            <person name="Zhou Q."/>
            <person name="Hu M."/>
            <person name="Wang Y."/>
            <person name="Chen M."/>
            <person name="Xu Y."/>
            <person name="Jin H."/>
            <person name="Xiao X."/>
            <person name="Hu G."/>
            <person name="Bao F."/>
            <person name="Hu Y."/>
            <person name="Wan P."/>
            <person name="Li L."/>
            <person name="Deng X."/>
            <person name="Kuang T."/>
            <person name="Xiang C."/>
            <person name="Zhu J.K."/>
            <person name="Oliver M.J."/>
            <person name="He Y."/>
        </authorList>
    </citation>
    <scope>NUCLEOTIDE SEQUENCE [LARGE SCALE GENOMIC DNA]</scope>
    <source>
        <strain evidence="3">cv. XS01</strain>
    </source>
</reference>
<proteinExistence type="predicted"/>
<protein>
    <submittedName>
        <fullName evidence="2">Uncharacterized protein</fullName>
    </submittedName>
</protein>
<sequence length="306" mass="34578">MLCMRTRLQPKHREPRNLKADQEQIRLNSSTTVNSGHGVCEYMGATHSSQHTAPDATHSSICCCPTHEMWELPTPLIVANRSQQGDEVRELPACLNSILKHIHYTKHTAASIITHAQSKAVKQAHIRTSSLLCYNYYNRVPSNTDLTPAKPITTITQEPKHRKATAGSYELDQRYSTHLSQTESSKQTQASSKRSKAVSNEGSQQEESSATTLTSIGTVYRRQSKKIRFDLTDNLRYKADILVRIQISQQISLYAQNRSRPRQTTSHKSTITTGHITRYSDLNRKRKRNLKPKTASLPTNSDLSRI</sequence>
<dbReference type="EMBL" id="KV010693">
    <property type="protein sequence ID" value="KZV27056.1"/>
    <property type="molecule type" value="Genomic_DNA"/>
</dbReference>
<feature type="compositionally biased region" description="Polar residues" evidence="1">
    <location>
        <begin position="296"/>
        <end position="306"/>
    </location>
</feature>
<organism evidence="2 3">
    <name type="scientific">Dorcoceras hygrometricum</name>
    <dbReference type="NCBI Taxonomy" id="472368"/>
    <lineage>
        <taxon>Eukaryota</taxon>
        <taxon>Viridiplantae</taxon>
        <taxon>Streptophyta</taxon>
        <taxon>Embryophyta</taxon>
        <taxon>Tracheophyta</taxon>
        <taxon>Spermatophyta</taxon>
        <taxon>Magnoliopsida</taxon>
        <taxon>eudicotyledons</taxon>
        <taxon>Gunneridae</taxon>
        <taxon>Pentapetalae</taxon>
        <taxon>asterids</taxon>
        <taxon>lamiids</taxon>
        <taxon>Lamiales</taxon>
        <taxon>Gesneriaceae</taxon>
        <taxon>Didymocarpoideae</taxon>
        <taxon>Trichosporeae</taxon>
        <taxon>Loxocarpinae</taxon>
        <taxon>Dorcoceras</taxon>
    </lineage>
</organism>
<gene>
    <name evidence="2" type="ORF">F511_23567</name>
</gene>
<feature type="region of interest" description="Disordered" evidence="1">
    <location>
        <begin position="174"/>
        <end position="211"/>
    </location>
</feature>
<feature type="region of interest" description="Disordered" evidence="1">
    <location>
        <begin position="255"/>
        <end position="306"/>
    </location>
</feature>
<evidence type="ECO:0000313" key="3">
    <source>
        <dbReference type="Proteomes" id="UP000250235"/>
    </source>
</evidence>
<accession>A0A2Z7B0C0</accession>